<dbReference type="GO" id="GO:0016301">
    <property type="term" value="F:kinase activity"/>
    <property type="evidence" value="ECO:0007669"/>
    <property type="project" value="UniProtKB-KW"/>
</dbReference>
<dbReference type="Pfam" id="PF02518">
    <property type="entry name" value="HATPase_c"/>
    <property type="match status" value="1"/>
</dbReference>
<comment type="caution">
    <text evidence="13">The sequence shown here is derived from an EMBL/GenBank/DDBJ whole genome shotgun (WGS) entry which is preliminary data.</text>
</comment>
<keyword evidence="9" id="KW-0902">Two-component regulatory system</keyword>
<keyword evidence="8 11" id="KW-1133">Transmembrane helix</keyword>
<dbReference type="Gene3D" id="1.10.287.130">
    <property type="match status" value="1"/>
</dbReference>
<dbReference type="RefSeq" id="WP_191741011.1">
    <property type="nucleotide sequence ID" value="NZ_JACSQB010000110.1"/>
</dbReference>
<keyword evidence="7 13" id="KW-0418">Kinase</keyword>
<reference evidence="13 14" key="1">
    <citation type="submission" date="2020-08" db="EMBL/GenBank/DDBJ databases">
        <title>A Genomic Blueprint of the Chicken Gut Microbiome.</title>
        <authorList>
            <person name="Gilroy R."/>
            <person name="Ravi A."/>
            <person name="Getino M."/>
            <person name="Pursley I."/>
            <person name="Horton D.L."/>
            <person name="Alikhan N.-F."/>
            <person name="Baker D."/>
            <person name="Gharbi K."/>
            <person name="Hall N."/>
            <person name="Watson M."/>
            <person name="Adriaenssens E.M."/>
            <person name="Foster-Nyarko E."/>
            <person name="Jarju S."/>
            <person name="Secka A."/>
            <person name="Antonio M."/>
            <person name="Oren A."/>
            <person name="Chaudhuri R."/>
            <person name="La Ragione R.M."/>
            <person name="Hildebrand F."/>
            <person name="Pallen M.J."/>
        </authorList>
    </citation>
    <scope>NUCLEOTIDE SEQUENCE [LARGE SCALE GENOMIC DNA]</scope>
    <source>
        <strain evidence="13 14">N37</strain>
    </source>
</reference>
<keyword evidence="10 11" id="KW-0472">Membrane</keyword>
<evidence type="ECO:0000256" key="1">
    <source>
        <dbReference type="ARBA" id="ARBA00000085"/>
    </source>
</evidence>
<evidence type="ECO:0000313" key="13">
    <source>
        <dbReference type="EMBL" id="MBD8048056.1"/>
    </source>
</evidence>
<dbReference type="InterPro" id="IPR036890">
    <property type="entry name" value="HATPase_C_sf"/>
</dbReference>
<dbReference type="Gene3D" id="3.30.565.10">
    <property type="entry name" value="Histidine kinase-like ATPase, C-terminal domain"/>
    <property type="match status" value="1"/>
</dbReference>
<name>A0ABR8YVT3_9CLOT</name>
<evidence type="ECO:0000259" key="12">
    <source>
        <dbReference type="PROSITE" id="PS50109"/>
    </source>
</evidence>
<accession>A0ABR8YVT3</accession>
<dbReference type="InterPro" id="IPR003594">
    <property type="entry name" value="HATPase_dom"/>
</dbReference>
<dbReference type="Proteomes" id="UP000627166">
    <property type="component" value="Unassembled WGS sequence"/>
</dbReference>
<comment type="catalytic activity">
    <reaction evidence="1">
        <text>ATP + protein L-histidine = ADP + protein N-phospho-L-histidine.</text>
        <dbReference type="EC" id="2.7.13.3"/>
    </reaction>
</comment>
<feature type="domain" description="Histidine kinase" evidence="12">
    <location>
        <begin position="127"/>
        <end position="336"/>
    </location>
</feature>
<dbReference type="PANTHER" id="PTHR45453">
    <property type="entry name" value="PHOSPHATE REGULON SENSOR PROTEIN PHOR"/>
    <property type="match status" value="1"/>
</dbReference>
<keyword evidence="5" id="KW-0808">Transferase</keyword>
<dbReference type="InterPro" id="IPR050351">
    <property type="entry name" value="BphY/WalK/GraS-like"/>
</dbReference>
<dbReference type="SUPFAM" id="SSF55874">
    <property type="entry name" value="ATPase domain of HSP90 chaperone/DNA topoisomerase II/histidine kinase"/>
    <property type="match status" value="1"/>
</dbReference>
<evidence type="ECO:0000256" key="2">
    <source>
        <dbReference type="ARBA" id="ARBA00004651"/>
    </source>
</evidence>
<feature type="transmembrane region" description="Helical" evidence="11">
    <location>
        <begin position="42"/>
        <end position="61"/>
    </location>
</feature>
<dbReference type="CDD" id="cd00082">
    <property type="entry name" value="HisKA"/>
    <property type="match status" value="1"/>
</dbReference>
<comment type="subcellular location">
    <subcellularLocation>
        <location evidence="2">Cell membrane</location>
        <topology evidence="2">Multi-pass membrane protein</topology>
    </subcellularLocation>
</comment>
<keyword evidence="6 11" id="KW-0812">Transmembrane</keyword>
<dbReference type="InterPro" id="IPR036097">
    <property type="entry name" value="HisK_dim/P_sf"/>
</dbReference>
<evidence type="ECO:0000256" key="6">
    <source>
        <dbReference type="ARBA" id="ARBA00022692"/>
    </source>
</evidence>
<dbReference type="PROSITE" id="PS50109">
    <property type="entry name" value="HIS_KIN"/>
    <property type="match status" value="1"/>
</dbReference>
<dbReference type="InterPro" id="IPR003661">
    <property type="entry name" value="HisK_dim/P_dom"/>
</dbReference>
<organism evidence="13 14">
    <name type="scientific">Clostridium faecium</name>
    <dbReference type="NCBI Taxonomy" id="2762223"/>
    <lineage>
        <taxon>Bacteria</taxon>
        <taxon>Bacillati</taxon>
        <taxon>Bacillota</taxon>
        <taxon>Clostridia</taxon>
        <taxon>Eubacteriales</taxon>
        <taxon>Clostridiaceae</taxon>
        <taxon>Clostridium</taxon>
    </lineage>
</organism>
<protein>
    <recommendedName>
        <fullName evidence="3">histidine kinase</fullName>
        <ecNumber evidence="3">2.7.13.3</ecNumber>
    </recommendedName>
</protein>
<evidence type="ECO:0000313" key="14">
    <source>
        <dbReference type="Proteomes" id="UP000627166"/>
    </source>
</evidence>
<evidence type="ECO:0000256" key="4">
    <source>
        <dbReference type="ARBA" id="ARBA00022475"/>
    </source>
</evidence>
<evidence type="ECO:0000256" key="8">
    <source>
        <dbReference type="ARBA" id="ARBA00022989"/>
    </source>
</evidence>
<evidence type="ECO:0000256" key="3">
    <source>
        <dbReference type="ARBA" id="ARBA00012438"/>
    </source>
</evidence>
<sequence length="344" mass="40503">MNFRHYLHDNISFIVYYIALMGFITISLYIDPNKSITINNLIYINIVAFSFTFMYQVYKYVSIRKYYSELKVIVNNYAQDISNTLPEPNNYEQKIYIELLKKMYEEQNEKIYKLHLDKKENQEFITSWVHEIKVPIAASRLIMENNLGKTIDEVTDMLEDEVDRIDNYVEQALYYSRIDDFSKDYFINEISLVKILKELLKKHAKMFINKKISIDIKDVDFDILSDRKWLSYIIEQVLANSLKYTKEGGKISVIGQEIDGDKLLIIEDNGVGIKSEDLGRVFEKGFTGYNGRQNYKSTGMGLYLAKKMSNKLGHEITIESEYEKCTRVKIYFPKITNYLNVTKL</sequence>
<evidence type="ECO:0000256" key="7">
    <source>
        <dbReference type="ARBA" id="ARBA00022777"/>
    </source>
</evidence>
<dbReference type="SUPFAM" id="SSF47384">
    <property type="entry name" value="Homodimeric domain of signal transducing histidine kinase"/>
    <property type="match status" value="1"/>
</dbReference>
<dbReference type="EC" id="2.7.13.3" evidence="3"/>
<proteinExistence type="predicted"/>
<evidence type="ECO:0000256" key="5">
    <source>
        <dbReference type="ARBA" id="ARBA00022679"/>
    </source>
</evidence>
<dbReference type="PANTHER" id="PTHR45453:SF2">
    <property type="entry name" value="HISTIDINE KINASE"/>
    <property type="match status" value="1"/>
</dbReference>
<dbReference type="EMBL" id="JACSQB010000110">
    <property type="protein sequence ID" value="MBD8048056.1"/>
    <property type="molecule type" value="Genomic_DNA"/>
</dbReference>
<evidence type="ECO:0000256" key="9">
    <source>
        <dbReference type="ARBA" id="ARBA00023012"/>
    </source>
</evidence>
<evidence type="ECO:0000256" key="10">
    <source>
        <dbReference type="ARBA" id="ARBA00023136"/>
    </source>
</evidence>
<dbReference type="SMART" id="SM00387">
    <property type="entry name" value="HATPase_c"/>
    <property type="match status" value="1"/>
</dbReference>
<feature type="transmembrane region" description="Helical" evidence="11">
    <location>
        <begin position="12"/>
        <end position="30"/>
    </location>
</feature>
<keyword evidence="14" id="KW-1185">Reference proteome</keyword>
<gene>
    <name evidence="13" type="ORF">H9637_13600</name>
</gene>
<keyword evidence="4" id="KW-1003">Cell membrane</keyword>
<evidence type="ECO:0000256" key="11">
    <source>
        <dbReference type="SAM" id="Phobius"/>
    </source>
</evidence>
<dbReference type="InterPro" id="IPR005467">
    <property type="entry name" value="His_kinase_dom"/>
</dbReference>